<gene>
    <name evidence="2" type="ORF">DACRYDRAFT_127577</name>
</gene>
<dbReference type="STRING" id="1858805.M5FXZ8"/>
<dbReference type="SUPFAM" id="SSF52266">
    <property type="entry name" value="SGNH hydrolase"/>
    <property type="match status" value="1"/>
</dbReference>
<evidence type="ECO:0008006" key="4">
    <source>
        <dbReference type="Google" id="ProtNLM"/>
    </source>
</evidence>
<dbReference type="Proteomes" id="UP000030653">
    <property type="component" value="Unassembled WGS sequence"/>
</dbReference>
<dbReference type="HOGENOM" id="CLU_015101_4_0_1"/>
<dbReference type="Pfam" id="PF00657">
    <property type="entry name" value="Lipase_GDSL"/>
    <property type="match status" value="1"/>
</dbReference>
<dbReference type="PANTHER" id="PTHR45648">
    <property type="entry name" value="GDSL LIPASE/ACYLHYDROLASE FAMILY PROTEIN (AFU_ORTHOLOGUE AFUA_4G14700)"/>
    <property type="match status" value="1"/>
</dbReference>
<dbReference type="Gene3D" id="3.40.50.1110">
    <property type="entry name" value="SGNH hydrolase"/>
    <property type="match status" value="1"/>
</dbReference>
<evidence type="ECO:0000313" key="3">
    <source>
        <dbReference type="Proteomes" id="UP000030653"/>
    </source>
</evidence>
<dbReference type="AlphaFoldDB" id="M5FXZ8"/>
<protein>
    <recommendedName>
        <fullName evidence="4">Carbohydrate esterase family 16 protein</fullName>
    </recommendedName>
</protein>
<dbReference type="EMBL" id="JH795861">
    <property type="protein sequence ID" value="EJU02931.1"/>
    <property type="molecule type" value="Genomic_DNA"/>
</dbReference>
<dbReference type="RefSeq" id="XP_040629825.1">
    <property type="nucleotide sequence ID" value="XM_040770942.1"/>
</dbReference>
<keyword evidence="3" id="KW-1185">Reference proteome</keyword>
<dbReference type="InterPro" id="IPR036514">
    <property type="entry name" value="SGNH_hydro_sf"/>
</dbReference>
<dbReference type="GeneID" id="63686004"/>
<dbReference type="GO" id="GO:0016788">
    <property type="term" value="F:hydrolase activity, acting on ester bonds"/>
    <property type="evidence" value="ECO:0007669"/>
    <property type="project" value="InterPro"/>
</dbReference>
<name>M5FXZ8_DACPD</name>
<proteinExistence type="predicted"/>
<dbReference type="PANTHER" id="PTHR45648:SF85">
    <property type="entry name" value="A, PUTATIVE (AFU_ORTHOLOGUE AFUA_2G10760)-RELATED"/>
    <property type="match status" value="1"/>
</dbReference>
<dbReference type="InterPro" id="IPR001087">
    <property type="entry name" value="GDSL"/>
</dbReference>
<organism evidence="2 3">
    <name type="scientific">Dacryopinax primogenitus (strain DJM 731)</name>
    <name type="common">Brown rot fungus</name>
    <dbReference type="NCBI Taxonomy" id="1858805"/>
    <lineage>
        <taxon>Eukaryota</taxon>
        <taxon>Fungi</taxon>
        <taxon>Dikarya</taxon>
        <taxon>Basidiomycota</taxon>
        <taxon>Agaricomycotina</taxon>
        <taxon>Dacrymycetes</taxon>
        <taxon>Dacrymycetales</taxon>
        <taxon>Dacrymycetaceae</taxon>
        <taxon>Dacryopinax</taxon>
    </lineage>
</organism>
<evidence type="ECO:0000256" key="1">
    <source>
        <dbReference type="ARBA" id="ARBA00022801"/>
    </source>
</evidence>
<accession>M5FXZ8</accession>
<evidence type="ECO:0000313" key="2">
    <source>
        <dbReference type="EMBL" id="EJU02931.1"/>
    </source>
</evidence>
<reference evidence="2 3" key="1">
    <citation type="journal article" date="2012" name="Science">
        <title>The Paleozoic origin of enzymatic lignin decomposition reconstructed from 31 fungal genomes.</title>
        <authorList>
            <person name="Floudas D."/>
            <person name="Binder M."/>
            <person name="Riley R."/>
            <person name="Barry K."/>
            <person name="Blanchette R.A."/>
            <person name="Henrissat B."/>
            <person name="Martinez A.T."/>
            <person name="Otillar R."/>
            <person name="Spatafora J.W."/>
            <person name="Yadav J.S."/>
            <person name="Aerts A."/>
            <person name="Benoit I."/>
            <person name="Boyd A."/>
            <person name="Carlson A."/>
            <person name="Copeland A."/>
            <person name="Coutinho P.M."/>
            <person name="de Vries R.P."/>
            <person name="Ferreira P."/>
            <person name="Findley K."/>
            <person name="Foster B."/>
            <person name="Gaskell J."/>
            <person name="Glotzer D."/>
            <person name="Gorecki P."/>
            <person name="Heitman J."/>
            <person name="Hesse C."/>
            <person name="Hori C."/>
            <person name="Igarashi K."/>
            <person name="Jurgens J.A."/>
            <person name="Kallen N."/>
            <person name="Kersten P."/>
            <person name="Kohler A."/>
            <person name="Kuees U."/>
            <person name="Kumar T.K.A."/>
            <person name="Kuo A."/>
            <person name="LaButti K."/>
            <person name="Larrondo L.F."/>
            <person name="Lindquist E."/>
            <person name="Ling A."/>
            <person name="Lombard V."/>
            <person name="Lucas S."/>
            <person name="Lundell T."/>
            <person name="Martin R."/>
            <person name="McLaughlin D.J."/>
            <person name="Morgenstern I."/>
            <person name="Morin E."/>
            <person name="Murat C."/>
            <person name="Nagy L.G."/>
            <person name="Nolan M."/>
            <person name="Ohm R.A."/>
            <person name="Patyshakuliyeva A."/>
            <person name="Rokas A."/>
            <person name="Ruiz-Duenas F.J."/>
            <person name="Sabat G."/>
            <person name="Salamov A."/>
            <person name="Samejima M."/>
            <person name="Schmutz J."/>
            <person name="Slot J.C."/>
            <person name="St John F."/>
            <person name="Stenlid J."/>
            <person name="Sun H."/>
            <person name="Sun S."/>
            <person name="Syed K."/>
            <person name="Tsang A."/>
            <person name="Wiebenga A."/>
            <person name="Young D."/>
            <person name="Pisabarro A."/>
            <person name="Eastwood D.C."/>
            <person name="Martin F."/>
            <person name="Cullen D."/>
            <person name="Grigoriev I.V."/>
            <person name="Hibbett D.S."/>
        </authorList>
    </citation>
    <scope>NUCLEOTIDE SEQUENCE [LARGE SCALE GENOMIC DNA]</scope>
    <source>
        <strain evidence="2 3">DJM-731 SS1</strain>
    </source>
</reference>
<dbReference type="CDD" id="cd01846">
    <property type="entry name" value="fatty_acyltransferase_like"/>
    <property type="match status" value="1"/>
</dbReference>
<dbReference type="OrthoDB" id="1600564at2759"/>
<dbReference type="InterPro" id="IPR051058">
    <property type="entry name" value="GDSL_Est/Lipase"/>
</dbReference>
<keyword evidence="1" id="KW-0378">Hydrolase</keyword>
<dbReference type="OMA" id="HGHQNYS"/>
<sequence>MGGGAAPPQANRPRFSWPNTNNLLIFGDSYSFVQGTRGHANYSFIGNASHVALTPEELLTDEIIPRNTSSDGSNWAEFLTGCYSGLPKNCPRKLWDFAFAGADITRALLAPHHPFTLQMVDSVGQWAKYAARVLDLGGEHTLVAWWIGINDTGDSAGFTNITDWRAYWEEEMQYYFRAVSLVHSHGLKNHFFINVPPEERSPAWVNGNPGAPTLKQHIELYNEVLAEAVKSWERETPGVNAFLFDAHGWWNELLNNYGQYGFENITGHCQCTDDTYFWYNTGHPDEKVHKLLAGEMDRQLLGWSE</sequence>